<dbReference type="GO" id="GO:0008233">
    <property type="term" value="F:peptidase activity"/>
    <property type="evidence" value="ECO:0007669"/>
    <property type="project" value="UniProtKB-KW"/>
</dbReference>
<evidence type="ECO:0000256" key="6">
    <source>
        <dbReference type="ARBA" id="ARBA00023125"/>
    </source>
</evidence>
<evidence type="ECO:0000256" key="8">
    <source>
        <dbReference type="RuleBase" id="RU364100"/>
    </source>
</evidence>
<dbReference type="InterPro" id="IPR003738">
    <property type="entry name" value="SRAP"/>
</dbReference>
<dbReference type="GO" id="GO:0016829">
    <property type="term" value="F:lyase activity"/>
    <property type="evidence" value="ECO:0007669"/>
    <property type="project" value="UniProtKB-KW"/>
</dbReference>
<dbReference type="EMBL" id="JAAGOB010000010">
    <property type="protein sequence ID" value="NED97233.1"/>
    <property type="molecule type" value="Genomic_DNA"/>
</dbReference>
<keyword evidence="3" id="KW-0227">DNA damage</keyword>
<dbReference type="GO" id="GO:0003697">
    <property type="term" value="F:single-stranded DNA binding"/>
    <property type="evidence" value="ECO:0007669"/>
    <property type="project" value="InterPro"/>
</dbReference>
<dbReference type="RefSeq" id="WP_163820017.1">
    <property type="nucleotide sequence ID" value="NZ_JAAGOB010000010.1"/>
</dbReference>
<gene>
    <name evidence="9" type="ORF">G1H11_18195</name>
</gene>
<evidence type="ECO:0000256" key="2">
    <source>
        <dbReference type="ARBA" id="ARBA00022670"/>
    </source>
</evidence>
<organism evidence="9 10">
    <name type="scientific">Phytoactinopolyspora alkaliphila</name>
    <dbReference type="NCBI Taxonomy" id="1783498"/>
    <lineage>
        <taxon>Bacteria</taxon>
        <taxon>Bacillati</taxon>
        <taxon>Actinomycetota</taxon>
        <taxon>Actinomycetes</taxon>
        <taxon>Jiangellales</taxon>
        <taxon>Jiangellaceae</taxon>
        <taxon>Phytoactinopolyspora</taxon>
    </lineage>
</organism>
<reference evidence="9 10" key="1">
    <citation type="submission" date="2020-02" db="EMBL/GenBank/DDBJ databases">
        <authorList>
            <person name="Li X.-J."/>
            <person name="Feng X.-M."/>
        </authorList>
    </citation>
    <scope>NUCLEOTIDE SEQUENCE [LARGE SCALE GENOMIC DNA]</scope>
    <source>
        <strain evidence="9 10">CGMCC 4.7225</strain>
    </source>
</reference>
<keyword evidence="6" id="KW-0238">DNA-binding</keyword>
<dbReference type="EC" id="3.4.-.-" evidence="8"/>
<sequence>MCGRYVVSQNADDLAEEFGVDRIDVRERLEPDWNVAPSKQVYAVVTRPDRGAAEEDEPRRRLTTVRWGLVPSWAKDPSIGNRLINARVETAAEKPAFRRAFAARRCLVPAEGFYEWRGEKKGKKQPFFIHPRDGMLAMAGLYEIWRDPTRSDDDPEAFRWTMVILTTDAVDELGEIHDRMPMLVEQERWQAWLDPDNSDSSELMDLLAPAVPGVLDVYPVSTEVNKATNNGPHLLEPVEL</sequence>
<dbReference type="SUPFAM" id="SSF143081">
    <property type="entry name" value="BB1717-like"/>
    <property type="match status" value="1"/>
</dbReference>
<dbReference type="Gene3D" id="3.90.1680.10">
    <property type="entry name" value="SOS response associated peptidase-like"/>
    <property type="match status" value="1"/>
</dbReference>
<dbReference type="PANTHER" id="PTHR13604:SF0">
    <property type="entry name" value="ABASIC SITE PROCESSING PROTEIN HMCES"/>
    <property type="match status" value="1"/>
</dbReference>
<dbReference type="Proteomes" id="UP000469185">
    <property type="component" value="Unassembled WGS sequence"/>
</dbReference>
<name>A0A6N9YQE4_9ACTN</name>
<dbReference type="GO" id="GO:0106300">
    <property type="term" value="P:protein-DNA covalent cross-linking repair"/>
    <property type="evidence" value="ECO:0007669"/>
    <property type="project" value="InterPro"/>
</dbReference>
<comment type="similarity">
    <text evidence="1 8">Belongs to the SOS response-associated peptidase family.</text>
</comment>
<proteinExistence type="inferred from homology"/>
<evidence type="ECO:0000313" key="10">
    <source>
        <dbReference type="Proteomes" id="UP000469185"/>
    </source>
</evidence>
<evidence type="ECO:0000256" key="4">
    <source>
        <dbReference type="ARBA" id="ARBA00022801"/>
    </source>
</evidence>
<keyword evidence="2 8" id="KW-0645">Protease</keyword>
<evidence type="ECO:0000313" key="9">
    <source>
        <dbReference type="EMBL" id="NED97233.1"/>
    </source>
</evidence>
<dbReference type="GO" id="GO:0006508">
    <property type="term" value="P:proteolysis"/>
    <property type="evidence" value="ECO:0007669"/>
    <property type="project" value="UniProtKB-KW"/>
</dbReference>
<protein>
    <recommendedName>
        <fullName evidence="8">Abasic site processing protein</fullName>
        <ecNumber evidence="8">3.4.-.-</ecNumber>
    </recommendedName>
</protein>
<evidence type="ECO:0000256" key="5">
    <source>
        <dbReference type="ARBA" id="ARBA00023124"/>
    </source>
</evidence>
<keyword evidence="7" id="KW-0456">Lyase</keyword>
<dbReference type="InterPro" id="IPR036590">
    <property type="entry name" value="SRAP-like"/>
</dbReference>
<evidence type="ECO:0000256" key="3">
    <source>
        <dbReference type="ARBA" id="ARBA00022763"/>
    </source>
</evidence>
<dbReference type="PANTHER" id="PTHR13604">
    <property type="entry name" value="DC12-RELATED"/>
    <property type="match status" value="1"/>
</dbReference>
<keyword evidence="10" id="KW-1185">Reference proteome</keyword>
<keyword evidence="5" id="KW-0190">Covalent protein-DNA linkage</keyword>
<dbReference type="AlphaFoldDB" id="A0A6N9YQE4"/>
<evidence type="ECO:0000256" key="1">
    <source>
        <dbReference type="ARBA" id="ARBA00008136"/>
    </source>
</evidence>
<dbReference type="Pfam" id="PF02586">
    <property type="entry name" value="SRAP"/>
    <property type="match status" value="1"/>
</dbReference>
<comment type="caution">
    <text evidence="9">The sequence shown here is derived from an EMBL/GenBank/DDBJ whole genome shotgun (WGS) entry which is preliminary data.</text>
</comment>
<evidence type="ECO:0000256" key="7">
    <source>
        <dbReference type="ARBA" id="ARBA00023239"/>
    </source>
</evidence>
<keyword evidence="4 8" id="KW-0378">Hydrolase</keyword>
<accession>A0A6N9YQE4</accession>